<sequence>MKIEDLKTEEETNIKNEQEEVDSEKDKSKDVNVGRARASFLQFDSKFHILADPGWDGISDLSYLDPFIPLVDLIILSHTTIEHIGAFALLLYKYPLLRKVKIYATLPIAKIGRISTIELYRSCGLIGPLKNAVMEIEDIEEAFNRIQTVNYSQSVQLQGKLSGITITAYNAGHTIGGSFWLLARDTERVIYAPTWNHSKDSFLKASKFITSNLIRPTVLISGSDLGSSMSHKKRIEKFIMLVKLSLFNNTSVVLPTSVGGRLLELLPVINSNISQEIPIVLVSCSGNKSLQFATNMLEWTSPEVIKMWENQNKILFDSSRVKLSTVEGLKDIPGAKIVFVTGGVDMQEGSISRSCFVEMALTGNTVLMMTERPSYNTFGYQLYETWEMSTRASNNLEDGAFVSLDKNFQNIKFVNEVNINNEYDISKYRSIVEERRLQQKKRKDLERKNDVIDDQLLLDIESESDSDNEDIDEDIDEDNLTQSVNLKDSVGNGEIRSENGDKIKNSEVNNDDVEGYTINRLQQEINSAKFGSYSLKDIIKLPMDFDVRNTKGRNKMFPYTYKKSNIDDYGEVINHSDFVKEEENMPILNKVKMNINGRKNDSNNNNDDDDKDNDDDDEYEYIEVDDNADAFKRRRLNGNVNGEVIIERNNKRYRKVRRKNIGGQEGSIDDDTVYELDALGEPKERVSFDVPLINIRCGLIYLDLEGLADLRSMILTFNALKPRKIIIIPNFSVGYGGDCNKLIQSVSKQHKSILTSEMLYSDTTYNYRNGILGTEYLVANFNKVVNLGNVITSYEIQLNDKLDRSLHWQKITGGFSVAHVVGIVGAKSLTSTDGGEKTVKEITDGENQDTDADKNQDDEDGSEFRKKVYVLEPLDNNATSLNSFNKLAIGDIKLTELRNKLINMKHNAEFKGDGTLVIDGQVAVRKITEGNIVVDGGASKLFYEVRELVQEMLAYV</sequence>
<keyword evidence="2" id="KW-1185">Reference proteome</keyword>
<protein>
    <submittedName>
        <fullName evidence="1">Unnamed protein product</fullName>
    </submittedName>
</protein>
<organism evidence="1 2">
    <name type="scientific">Candida boidinii</name>
    <name type="common">Yeast</name>
    <dbReference type="NCBI Taxonomy" id="5477"/>
    <lineage>
        <taxon>Eukaryota</taxon>
        <taxon>Fungi</taxon>
        <taxon>Dikarya</taxon>
        <taxon>Ascomycota</taxon>
        <taxon>Saccharomycotina</taxon>
        <taxon>Pichiomycetes</taxon>
        <taxon>Pichiales</taxon>
        <taxon>Pichiaceae</taxon>
        <taxon>Ogataea</taxon>
        <taxon>Ogataea/Candida clade</taxon>
    </lineage>
</organism>
<reference evidence="1" key="1">
    <citation type="submission" date="2023-04" db="EMBL/GenBank/DDBJ databases">
        <title>Candida boidinii NBRC 1967.</title>
        <authorList>
            <person name="Ichikawa N."/>
            <person name="Sato H."/>
            <person name="Tonouchi N."/>
        </authorList>
    </citation>
    <scope>NUCLEOTIDE SEQUENCE</scope>
    <source>
        <strain evidence="1">NBRC 1967</strain>
    </source>
</reference>
<dbReference type="Proteomes" id="UP001165101">
    <property type="component" value="Unassembled WGS sequence"/>
</dbReference>
<name>A0ACB5TIZ9_CANBO</name>
<accession>A0ACB5TIZ9</accession>
<evidence type="ECO:0000313" key="1">
    <source>
        <dbReference type="EMBL" id="GME89134.1"/>
    </source>
</evidence>
<evidence type="ECO:0000313" key="2">
    <source>
        <dbReference type="Proteomes" id="UP001165101"/>
    </source>
</evidence>
<proteinExistence type="predicted"/>
<gene>
    <name evidence="1" type="ORF">Cboi01_000127600</name>
</gene>
<dbReference type="EMBL" id="BSXV01000447">
    <property type="protein sequence ID" value="GME89134.1"/>
    <property type="molecule type" value="Genomic_DNA"/>
</dbReference>
<comment type="caution">
    <text evidence="1">The sequence shown here is derived from an EMBL/GenBank/DDBJ whole genome shotgun (WGS) entry which is preliminary data.</text>
</comment>